<proteinExistence type="predicted"/>
<dbReference type="EMBL" id="KL367499">
    <property type="protein sequence ID" value="KFD68953.1"/>
    <property type="molecule type" value="Genomic_DNA"/>
</dbReference>
<name>A0A085NHK7_9BILA</name>
<evidence type="ECO:0000313" key="1">
    <source>
        <dbReference type="EMBL" id="KFD68953.1"/>
    </source>
</evidence>
<feature type="non-terminal residue" evidence="1">
    <location>
        <position position="1"/>
    </location>
</feature>
<feature type="non-terminal residue" evidence="1">
    <location>
        <position position="148"/>
    </location>
</feature>
<gene>
    <name evidence="1" type="ORF">M514_06705</name>
</gene>
<dbReference type="AlphaFoldDB" id="A0A085NHK7"/>
<dbReference type="Proteomes" id="UP000030758">
    <property type="component" value="Unassembled WGS sequence"/>
</dbReference>
<accession>A0A085NHK7</accession>
<organism evidence="1">
    <name type="scientific">Trichuris suis</name>
    <name type="common">pig whipworm</name>
    <dbReference type="NCBI Taxonomy" id="68888"/>
    <lineage>
        <taxon>Eukaryota</taxon>
        <taxon>Metazoa</taxon>
        <taxon>Ecdysozoa</taxon>
        <taxon>Nematoda</taxon>
        <taxon>Enoplea</taxon>
        <taxon>Dorylaimia</taxon>
        <taxon>Trichinellida</taxon>
        <taxon>Trichuridae</taxon>
        <taxon>Trichuris</taxon>
    </lineage>
</organism>
<sequence length="148" mass="16999">ALGKTQYLPKQLICGLRREWNVLALFSLRRNFHFNTLVDYSKLSAGKWTQCMLFKVKELMVIKCLGVTGPHVVIIDTSNWHVRMTKENKASRPYTTRHLSDTGSIVEFPLPVEKKIETFPEQVWNCSGPKGIKRIRATACGNQNLYVF</sequence>
<protein>
    <submittedName>
        <fullName evidence="1">Uncharacterized protein</fullName>
    </submittedName>
</protein>
<reference evidence="1" key="1">
    <citation type="journal article" date="2014" name="Nat. Genet.">
        <title>Genome and transcriptome of the porcine whipworm Trichuris suis.</title>
        <authorList>
            <person name="Jex A.R."/>
            <person name="Nejsum P."/>
            <person name="Schwarz E.M."/>
            <person name="Hu L."/>
            <person name="Young N.D."/>
            <person name="Hall R.S."/>
            <person name="Korhonen P.K."/>
            <person name="Liao S."/>
            <person name="Thamsborg S."/>
            <person name="Xia J."/>
            <person name="Xu P."/>
            <person name="Wang S."/>
            <person name="Scheerlinck J.P."/>
            <person name="Hofmann A."/>
            <person name="Sternberg P.W."/>
            <person name="Wang J."/>
            <person name="Gasser R.B."/>
        </authorList>
    </citation>
    <scope>NUCLEOTIDE SEQUENCE [LARGE SCALE GENOMIC DNA]</scope>
    <source>
        <strain evidence="1">DCEP-RM93F</strain>
    </source>
</reference>